<proteinExistence type="predicted"/>
<organism evidence="1 2">
    <name type="scientific">Cetraspora pellucida</name>
    <dbReference type="NCBI Taxonomy" id="1433469"/>
    <lineage>
        <taxon>Eukaryota</taxon>
        <taxon>Fungi</taxon>
        <taxon>Fungi incertae sedis</taxon>
        <taxon>Mucoromycota</taxon>
        <taxon>Glomeromycotina</taxon>
        <taxon>Glomeromycetes</taxon>
        <taxon>Diversisporales</taxon>
        <taxon>Gigasporaceae</taxon>
        <taxon>Cetraspora</taxon>
    </lineage>
</organism>
<name>A0ACA9QPP5_9GLOM</name>
<reference evidence="1" key="1">
    <citation type="submission" date="2021-06" db="EMBL/GenBank/DDBJ databases">
        <authorList>
            <person name="Kallberg Y."/>
            <person name="Tangrot J."/>
            <person name="Rosling A."/>
        </authorList>
    </citation>
    <scope>NUCLEOTIDE SEQUENCE</scope>
    <source>
        <strain evidence="1">28 12/20/2015</strain>
    </source>
</reference>
<gene>
    <name evidence="1" type="ORF">SPELUC_LOCUS15053</name>
</gene>
<dbReference type="Proteomes" id="UP000789366">
    <property type="component" value="Unassembled WGS sequence"/>
</dbReference>
<evidence type="ECO:0000313" key="2">
    <source>
        <dbReference type="Proteomes" id="UP000789366"/>
    </source>
</evidence>
<accession>A0ACA9QPP5</accession>
<keyword evidence="2" id="KW-1185">Reference proteome</keyword>
<dbReference type="EMBL" id="CAJVPW010047586">
    <property type="protein sequence ID" value="CAG8759736.1"/>
    <property type="molecule type" value="Genomic_DNA"/>
</dbReference>
<feature type="non-terminal residue" evidence="1">
    <location>
        <position position="1"/>
    </location>
</feature>
<comment type="caution">
    <text evidence="1">The sequence shown here is derived from an EMBL/GenBank/DDBJ whole genome shotgun (WGS) entry which is preliminary data.</text>
</comment>
<evidence type="ECO:0000313" key="1">
    <source>
        <dbReference type="EMBL" id="CAG8759736.1"/>
    </source>
</evidence>
<protein>
    <submittedName>
        <fullName evidence="1">11464_t:CDS:1</fullName>
    </submittedName>
</protein>
<sequence length="61" mass="7198">RAKKAGIKKNITPHTFRHSSVQTTEKYIQYDWATVHADYCRLWKKEPEVKSEKEGVYSELS</sequence>